<accession>A0ABY5LST4</accession>
<dbReference type="EMBL" id="CP099464">
    <property type="protein sequence ID" value="UUO13651.1"/>
    <property type="molecule type" value="Genomic_DNA"/>
</dbReference>
<evidence type="ECO:0000313" key="2">
    <source>
        <dbReference type="EMBL" id="UUO13651.1"/>
    </source>
</evidence>
<evidence type="ECO:0000313" key="3">
    <source>
        <dbReference type="Proteomes" id="UP001057561"/>
    </source>
</evidence>
<feature type="region of interest" description="Disordered" evidence="1">
    <location>
        <begin position="106"/>
        <end position="131"/>
    </location>
</feature>
<reference evidence="2" key="1">
    <citation type="submission" date="2022-06" db="EMBL/GenBank/DDBJ databases">
        <title>Nostosin G and Spiroidesin B from the Cyanobacterium Dolichospermum sp. NIES-1697.</title>
        <authorList>
            <person name="Phan C.-S."/>
            <person name="Mehjabin J.J."/>
            <person name="Anas A.R.J."/>
            <person name="Hayasaka M."/>
            <person name="Onoki R."/>
            <person name="Wang J."/>
            <person name="Umezawa T."/>
            <person name="Washio K."/>
            <person name="Morikawa M."/>
            <person name="Okino T."/>
        </authorList>
    </citation>
    <scope>NUCLEOTIDE SEQUENCE</scope>
    <source>
        <strain evidence="2">NIES-1697</strain>
    </source>
</reference>
<protein>
    <recommendedName>
        <fullName evidence="4">Primosomal protein</fullName>
    </recommendedName>
</protein>
<name>A0ABY5LST4_9CYAN</name>
<gene>
    <name evidence="2" type="ORF">NG743_16415</name>
</gene>
<keyword evidence="3" id="KW-1185">Reference proteome</keyword>
<feature type="compositionally biased region" description="Acidic residues" evidence="1">
    <location>
        <begin position="112"/>
        <end position="122"/>
    </location>
</feature>
<organism evidence="2 3">
    <name type="scientific">Dolichospermum heterosporum TAC447</name>
    <dbReference type="NCBI Taxonomy" id="747523"/>
    <lineage>
        <taxon>Bacteria</taxon>
        <taxon>Bacillati</taxon>
        <taxon>Cyanobacteriota</taxon>
        <taxon>Cyanophyceae</taxon>
        <taxon>Nostocales</taxon>
        <taxon>Aphanizomenonaceae</taxon>
        <taxon>Dolichospermum</taxon>
        <taxon>Dolichospermum heterosporum</taxon>
    </lineage>
</organism>
<proteinExistence type="predicted"/>
<evidence type="ECO:0000256" key="1">
    <source>
        <dbReference type="SAM" id="MobiDB-lite"/>
    </source>
</evidence>
<sequence>MARAIERIEKDITDLKEAISAIAQELNLAYTRYINLLGSALQKQLILASYYLCTQGYPDEFLNLSLNQRQKLQQGIRKFSQQAAKELINYIQPPKVTQTEAVVETEEKEKIEEENEENEENEPQPKALDPSNPVELVEWQQDLEEAIQETLKKVSQAVNILIQKTGVLPKKLPEPILVAATAAAASSEGSSNMIPSPPNLLNLVIEISDEEDSEDSSLTQIMAIHLRLGEIEFAEATLLAERKGIRNILMQLNKLGREYQKRQRELKIAEAEAAWRASWFED</sequence>
<dbReference type="Proteomes" id="UP001057561">
    <property type="component" value="Chromosome"/>
</dbReference>
<evidence type="ECO:0008006" key="4">
    <source>
        <dbReference type="Google" id="ProtNLM"/>
    </source>
</evidence>
<dbReference type="RefSeq" id="WP_257120457.1">
    <property type="nucleotide sequence ID" value="NZ_CP099464.1"/>
</dbReference>